<dbReference type="Proteomes" id="UP000582659">
    <property type="component" value="Unassembled WGS sequence"/>
</dbReference>
<reference evidence="1" key="1">
    <citation type="submission" date="2020-09" db="EMBL/GenBank/DDBJ databases">
        <authorList>
            <person name="Kikuchi T."/>
        </authorList>
    </citation>
    <scope>NUCLEOTIDE SEQUENCE</scope>
    <source>
        <strain evidence="1">Ka4C1</strain>
    </source>
</reference>
<gene>
    <name evidence="1" type="ORF">BXYJ_LOCUS320</name>
</gene>
<sequence>MISRLICHISSVEHYSISLSTRKITAKNRKPPSSCSLPVLAEKTSAIAPTVAASSSSRPSSRVVAVEMLPAAAVVESNSTFQKRKRSFRSTSTNGA</sequence>
<accession>A0A811JY00</accession>
<dbReference type="Proteomes" id="UP000659654">
    <property type="component" value="Unassembled WGS sequence"/>
</dbReference>
<evidence type="ECO:0000313" key="2">
    <source>
        <dbReference type="Proteomes" id="UP000659654"/>
    </source>
</evidence>
<name>A0A811JY00_BURXY</name>
<evidence type="ECO:0000313" key="1">
    <source>
        <dbReference type="EMBL" id="CAD5208084.1"/>
    </source>
</evidence>
<comment type="caution">
    <text evidence="1">The sequence shown here is derived from an EMBL/GenBank/DDBJ whole genome shotgun (WGS) entry which is preliminary data.</text>
</comment>
<keyword evidence="2" id="KW-1185">Reference proteome</keyword>
<proteinExistence type="predicted"/>
<protein>
    <submittedName>
        <fullName evidence="1">(pine wood nematode) hypothetical protein</fullName>
    </submittedName>
</protein>
<dbReference type="EMBL" id="CAJFCV020000001">
    <property type="protein sequence ID" value="CAG9080150.1"/>
    <property type="molecule type" value="Genomic_DNA"/>
</dbReference>
<dbReference type="AlphaFoldDB" id="A0A811JY00"/>
<organism evidence="1 2">
    <name type="scientific">Bursaphelenchus xylophilus</name>
    <name type="common">Pinewood nematode worm</name>
    <name type="synonym">Aphelenchoides xylophilus</name>
    <dbReference type="NCBI Taxonomy" id="6326"/>
    <lineage>
        <taxon>Eukaryota</taxon>
        <taxon>Metazoa</taxon>
        <taxon>Ecdysozoa</taxon>
        <taxon>Nematoda</taxon>
        <taxon>Chromadorea</taxon>
        <taxon>Rhabditida</taxon>
        <taxon>Tylenchina</taxon>
        <taxon>Tylenchomorpha</taxon>
        <taxon>Aphelenchoidea</taxon>
        <taxon>Aphelenchoididae</taxon>
        <taxon>Bursaphelenchus</taxon>
    </lineage>
</organism>
<dbReference type="EMBL" id="CAJFDI010000001">
    <property type="protein sequence ID" value="CAD5208084.1"/>
    <property type="molecule type" value="Genomic_DNA"/>
</dbReference>